<comment type="caution">
    <text evidence="1">The sequence shown here is derived from an EMBL/GenBank/DDBJ whole genome shotgun (WGS) entry which is preliminary data.</text>
</comment>
<evidence type="ECO:0000313" key="1">
    <source>
        <dbReference type="EMBL" id="KKM67928.1"/>
    </source>
</evidence>
<organism evidence="1">
    <name type="scientific">marine sediment metagenome</name>
    <dbReference type="NCBI Taxonomy" id="412755"/>
    <lineage>
        <taxon>unclassified sequences</taxon>
        <taxon>metagenomes</taxon>
        <taxon>ecological metagenomes</taxon>
    </lineage>
</organism>
<sequence>MIVRFRQEERHKWRWRLDDWGLAINAGATRTFYFKFNCRRDFKKRYLALIKKRKNWPAYREVEEL</sequence>
<reference evidence="1" key="1">
    <citation type="journal article" date="2015" name="Nature">
        <title>Complex archaea that bridge the gap between prokaryotes and eukaryotes.</title>
        <authorList>
            <person name="Spang A."/>
            <person name="Saw J.H."/>
            <person name="Jorgensen S.L."/>
            <person name="Zaremba-Niedzwiedzka K."/>
            <person name="Martijn J."/>
            <person name="Lind A.E."/>
            <person name="van Eijk R."/>
            <person name="Schleper C."/>
            <person name="Guy L."/>
            <person name="Ettema T.J."/>
        </authorList>
    </citation>
    <scope>NUCLEOTIDE SEQUENCE</scope>
</reference>
<name>A0A0F9JE99_9ZZZZ</name>
<dbReference type="AlphaFoldDB" id="A0A0F9JE99"/>
<proteinExistence type="predicted"/>
<protein>
    <submittedName>
        <fullName evidence="1">Uncharacterized protein</fullName>
    </submittedName>
</protein>
<dbReference type="EMBL" id="LAZR01010263">
    <property type="protein sequence ID" value="KKM67928.1"/>
    <property type="molecule type" value="Genomic_DNA"/>
</dbReference>
<accession>A0A0F9JE99</accession>
<gene>
    <name evidence="1" type="ORF">LCGC14_1466180</name>
</gene>